<name>A0ABQ7AZ45_BRACR</name>
<proteinExistence type="predicted"/>
<evidence type="ECO:0000313" key="2">
    <source>
        <dbReference type="Proteomes" id="UP000266723"/>
    </source>
</evidence>
<dbReference type="EMBL" id="QGKV02001556">
    <property type="protein sequence ID" value="KAF3519258.1"/>
    <property type="molecule type" value="Genomic_DNA"/>
</dbReference>
<keyword evidence="2" id="KW-1185">Reference proteome</keyword>
<organism evidence="1 2">
    <name type="scientific">Brassica cretica</name>
    <name type="common">Mustard</name>
    <dbReference type="NCBI Taxonomy" id="69181"/>
    <lineage>
        <taxon>Eukaryota</taxon>
        <taxon>Viridiplantae</taxon>
        <taxon>Streptophyta</taxon>
        <taxon>Embryophyta</taxon>
        <taxon>Tracheophyta</taxon>
        <taxon>Spermatophyta</taxon>
        <taxon>Magnoliopsida</taxon>
        <taxon>eudicotyledons</taxon>
        <taxon>Gunneridae</taxon>
        <taxon>Pentapetalae</taxon>
        <taxon>rosids</taxon>
        <taxon>malvids</taxon>
        <taxon>Brassicales</taxon>
        <taxon>Brassicaceae</taxon>
        <taxon>Brassiceae</taxon>
        <taxon>Brassica</taxon>
    </lineage>
</organism>
<evidence type="ECO:0000313" key="1">
    <source>
        <dbReference type="EMBL" id="KAF3519258.1"/>
    </source>
</evidence>
<comment type="caution">
    <text evidence="1">The sequence shown here is derived from an EMBL/GenBank/DDBJ whole genome shotgun (WGS) entry which is preliminary data.</text>
</comment>
<accession>A0ABQ7AZ45</accession>
<reference evidence="1 2" key="1">
    <citation type="journal article" date="2020" name="BMC Genomics">
        <title>Intraspecific diversification of the crop wild relative Brassica cretica Lam. using demographic model selection.</title>
        <authorList>
            <person name="Kioukis A."/>
            <person name="Michalopoulou V.A."/>
            <person name="Briers L."/>
            <person name="Pirintsos S."/>
            <person name="Studholme D.J."/>
            <person name="Pavlidis P."/>
            <person name="Sarris P.F."/>
        </authorList>
    </citation>
    <scope>NUCLEOTIDE SEQUENCE [LARGE SCALE GENOMIC DNA]</scope>
    <source>
        <strain evidence="2">cv. PFS-1207/04</strain>
    </source>
</reference>
<sequence>MSSNRARVHDVAPPGRSTRSLYFSKVVDERLSSERVPHPGARGRAVFVSSGAGVVGRSRNPLWCSARSNNIFHSLFDPTWLQVSPRTPMDTPTLIKTCAMQKGN</sequence>
<protein>
    <submittedName>
        <fullName evidence="1">Uncharacterized protein</fullName>
    </submittedName>
</protein>
<dbReference type="Proteomes" id="UP000266723">
    <property type="component" value="Unassembled WGS sequence"/>
</dbReference>
<gene>
    <name evidence="1" type="ORF">DY000_02060553</name>
</gene>